<dbReference type="CDD" id="cd22908">
    <property type="entry name" value="HFD_NFYC-like"/>
    <property type="match status" value="1"/>
</dbReference>
<evidence type="ECO:0000259" key="8">
    <source>
        <dbReference type="Pfam" id="PF00125"/>
    </source>
</evidence>
<evidence type="ECO:0000256" key="7">
    <source>
        <dbReference type="SAM" id="MobiDB-lite"/>
    </source>
</evidence>
<evidence type="ECO:0000256" key="6">
    <source>
        <dbReference type="ARBA" id="ARBA00038129"/>
    </source>
</evidence>
<reference evidence="10" key="3">
    <citation type="submission" date="2018-08" db="UniProtKB">
        <authorList>
            <consortium name="EnsemblPlants"/>
        </authorList>
    </citation>
    <scope>IDENTIFICATION</scope>
    <source>
        <strain evidence="10">cv. Bd21</strain>
    </source>
</reference>
<keyword evidence="5" id="KW-0539">Nucleus</keyword>
<dbReference type="EMBL" id="CM000882">
    <property type="protein sequence ID" value="KQJ95564.1"/>
    <property type="molecule type" value="Genomic_DNA"/>
</dbReference>
<comment type="similarity">
    <text evidence="6">Belongs to the NFYC/HAP5 subunit family.</text>
</comment>
<dbReference type="InterPro" id="IPR050568">
    <property type="entry name" value="Transcr_DNA_Rep_Reg"/>
</dbReference>
<dbReference type="EnsemblPlants" id="KQJ95564">
    <property type="protein sequence ID" value="KQJ95564"/>
    <property type="gene ID" value="BRADI_3g17802v3"/>
</dbReference>
<feature type="region of interest" description="Disordered" evidence="7">
    <location>
        <begin position="200"/>
        <end position="240"/>
    </location>
</feature>
<dbReference type="GO" id="GO:0006357">
    <property type="term" value="P:regulation of transcription by RNA polymerase II"/>
    <property type="evidence" value="ECO:0000318"/>
    <property type="project" value="GO_Central"/>
</dbReference>
<sequence length="240" mass="26634">MQQEDQHQQQLQAFWSDRLDEIEHMSDFKTHSLPLARIKKIMKASGENVQMIAGEAHGLLAKACEIFIQELTLRSWLQTRENNRRTLQKNDIAAAVSRNEAFDFLVDIMQDNGAGLPTGTMQTMVPGMGTFEMYCGNQQPVPFAWPQPQQQQSPHNASRFILTKCTLAMDQHSRPQTTPWPCMDQPRQALGRVHLDALGRAGDGVDEDEDNAVAPRGRPAAVSRVVSEGEEDAAVGQGAG</sequence>
<dbReference type="Proteomes" id="UP000008810">
    <property type="component" value="Chromosome 3"/>
</dbReference>
<evidence type="ECO:0000256" key="1">
    <source>
        <dbReference type="ARBA" id="ARBA00004123"/>
    </source>
</evidence>
<comment type="subcellular location">
    <subcellularLocation>
        <location evidence="1">Nucleus</location>
    </subcellularLocation>
</comment>
<dbReference type="GO" id="GO:0005634">
    <property type="term" value="C:nucleus"/>
    <property type="evidence" value="ECO:0000318"/>
    <property type="project" value="GO_Central"/>
</dbReference>
<keyword evidence="3" id="KW-0238">DNA-binding</keyword>
<name>A0A0Q3FBH4_BRADI</name>
<evidence type="ECO:0000256" key="2">
    <source>
        <dbReference type="ARBA" id="ARBA00023015"/>
    </source>
</evidence>
<dbReference type="InterPro" id="IPR009072">
    <property type="entry name" value="Histone-fold"/>
</dbReference>
<feature type="domain" description="Core Histone H2A/H2B/H3" evidence="8">
    <location>
        <begin position="23"/>
        <end position="96"/>
    </location>
</feature>
<accession>A0A0Q3FBH4</accession>
<evidence type="ECO:0000313" key="10">
    <source>
        <dbReference type="EnsemblPlants" id="KQJ95564"/>
    </source>
</evidence>
<keyword evidence="11" id="KW-1185">Reference proteome</keyword>
<evidence type="ECO:0000256" key="3">
    <source>
        <dbReference type="ARBA" id="ARBA00023125"/>
    </source>
</evidence>
<evidence type="ECO:0000256" key="4">
    <source>
        <dbReference type="ARBA" id="ARBA00023163"/>
    </source>
</evidence>
<dbReference type="FunFam" id="1.10.20.10:FF:000006">
    <property type="entry name" value="Nuclear transcription factor Y subunit gamma"/>
    <property type="match status" value="1"/>
</dbReference>
<dbReference type="PANTHER" id="PTHR10252">
    <property type="entry name" value="HISTONE-LIKE TRANSCRIPTION FACTOR CCAAT-RELATED"/>
    <property type="match status" value="1"/>
</dbReference>
<organism evidence="9">
    <name type="scientific">Brachypodium distachyon</name>
    <name type="common">Purple false brome</name>
    <name type="synonym">Trachynia distachya</name>
    <dbReference type="NCBI Taxonomy" id="15368"/>
    <lineage>
        <taxon>Eukaryota</taxon>
        <taxon>Viridiplantae</taxon>
        <taxon>Streptophyta</taxon>
        <taxon>Embryophyta</taxon>
        <taxon>Tracheophyta</taxon>
        <taxon>Spermatophyta</taxon>
        <taxon>Magnoliopsida</taxon>
        <taxon>Liliopsida</taxon>
        <taxon>Poales</taxon>
        <taxon>Poaceae</taxon>
        <taxon>BOP clade</taxon>
        <taxon>Pooideae</taxon>
        <taxon>Stipodae</taxon>
        <taxon>Brachypodieae</taxon>
        <taxon>Brachypodium</taxon>
    </lineage>
</organism>
<evidence type="ECO:0000313" key="11">
    <source>
        <dbReference type="Proteomes" id="UP000008810"/>
    </source>
</evidence>
<dbReference type="Pfam" id="PF00125">
    <property type="entry name" value="Histone"/>
    <property type="match status" value="1"/>
</dbReference>
<keyword evidence="4" id="KW-0804">Transcription</keyword>
<dbReference type="InterPro" id="IPR007125">
    <property type="entry name" value="H2A/H2B/H3"/>
</dbReference>
<dbReference type="GO" id="GO:0000981">
    <property type="term" value="F:DNA-binding transcription factor activity, RNA polymerase II-specific"/>
    <property type="evidence" value="ECO:0000318"/>
    <property type="project" value="GO_Central"/>
</dbReference>
<dbReference type="PANTHER" id="PTHR10252:SF150">
    <property type="entry name" value="OS09G0480700 PROTEIN"/>
    <property type="match status" value="1"/>
</dbReference>
<dbReference type="GO" id="GO:0003677">
    <property type="term" value="F:DNA binding"/>
    <property type="evidence" value="ECO:0007669"/>
    <property type="project" value="UniProtKB-KW"/>
</dbReference>
<protein>
    <recommendedName>
        <fullName evidence="8">Core Histone H2A/H2B/H3 domain-containing protein</fullName>
    </recommendedName>
</protein>
<evidence type="ECO:0000313" key="9">
    <source>
        <dbReference type="EMBL" id="KQJ95564.1"/>
    </source>
</evidence>
<dbReference type="GO" id="GO:0046982">
    <property type="term" value="F:protein heterodimerization activity"/>
    <property type="evidence" value="ECO:0007669"/>
    <property type="project" value="InterPro"/>
</dbReference>
<keyword evidence="2" id="KW-0805">Transcription regulation</keyword>
<dbReference type="InParanoid" id="A0A0Q3FBH4"/>
<dbReference type="AlphaFoldDB" id="A0A0Q3FBH4"/>
<dbReference type="Gramene" id="KQJ95564">
    <property type="protein sequence ID" value="KQJ95564"/>
    <property type="gene ID" value="BRADI_3g17802v3"/>
</dbReference>
<evidence type="ECO:0000256" key="5">
    <source>
        <dbReference type="ARBA" id="ARBA00023242"/>
    </source>
</evidence>
<dbReference type="STRING" id="15368.A0A0Q3FBH4"/>
<reference evidence="9 10" key="1">
    <citation type="journal article" date="2010" name="Nature">
        <title>Genome sequencing and analysis of the model grass Brachypodium distachyon.</title>
        <authorList>
            <consortium name="International Brachypodium Initiative"/>
        </authorList>
    </citation>
    <scope>NUCLEOTIDE SEQUENCE [LARGE SCALE GENOMIC DNA]</scope>
    <source>
        <strain evidence="9 10">Bd21</strain>
    </source>
</reference>
<dbReference type="SUPFAM" id="SSF47113">
    <property type="entry name" value="Histone-fold"/>
    <property type="match status" value="1"/>
</dbReference>
<proteinExistence type="inferred from homology"/>
<reference evidence="9" key="2">
    <citation type="submission" date="2017-06" db="EMBL/GenBank/DDBJ databases">
        <title>WGS assembly of Brachypodium distachyon.</title>
        <authorList>
            <consortium name="The International Brachypodium Initiative"/>
            <person name="Lucas S."/>
            <person name="Harmon-Smith M."/>
            <person name="Lail K."/>
            <person name="Tice H."/>
            <person name="Grimwood J."/>
            <person name="Bruce D."/>
            <person name="Barry K."/>
            <person name="Shu S."/>
            <person name="Lindquist E."/>
            <person name="Wang M."/>
            <person name="Pitluck S."/>
            <person name="Vogel J.P."/>
            <person name="Garvin D.F."/>
            <person name="Mockler T.C."/>
            <person name="Schmutz J."/>
            <person name="Rokhsar D."/>
            <person name="Bevan M.W."/>
        </authorList>
    </citation>
    <scope>NUCLEOTIDE SEQUENCE</scope>
    <source>
        <strain evidence="9">Bd21</strain>
    </source>
</reference>
<dbReference type="Gene3D" id="1.10.20.10">
    <property type="entry name" value="Histone, subunit A"/>
    <property type="match status" value="1"/>
</dbReference>
<dbReference type="OrthoDB" id="1272441at2759"/>
<gene>
    <name evidence="9" type="ORF">BRADI_3g17802v3</name>
</gene>